<dbReference type="AlphaFoldDB" id="A0A1I4VJA5"/>
<evidence type="ECO:0000313" key="5">
    <source>
        <dbReference type="Proteomes" id="UP000199398"/>
    </source>
</evidence>
<reference evidence="4 5" key="1">
    <citation type="submission" date="2016-10" db="EMBL/GenBank/DDBJ databases">
        <authorList>
            <person name="de Groot N.N."/>
        </authorList>
    </citation>
    <scope>NUCLEOTIDE SEQUENCE [LARGE SCALE GENOMIC DNA]</scope>
    <source>
        <strain evidence="4 5">CPCC 201259</strain>
    </source>
</reference>
<evidence type="ECO:0000313" key="3">
    <source>
        <dbReference type="EMBL" id="RKT86344.1"/>
    </source>
</evidence>
<dbReference type="Proteomes" id="UP000199398">
    <property type="component" value="Unassembled WGS sequence"/>
</dbReference>
<dbReference type="InterPro" id="IPR021235">
    <property type="entry name" value="DUF2637"/>
</dbReference>
<protein>
    <submittedName>
        <fullName evidence="3">Uncharacterized protein DUF2637</fullName>
    </submittedName>
</protein>
<proteinExistence type="predicted"/>
<evidence type="ECO:0000313" key="4">
    <source>
        <dbReference type="EMBL" id="SFN01358.1"/>
    </source>
</evidence>
<keyword evidence="2" id="KW-0812">Transmembrane</keyword>
<reference evidence="3 6" key="2">
    <citation type="submission" date="2018-10" db="EMBL/GenBank/DDBJ databases">
        <title>Sequencing the genomes of 1000 actinobacteria strains.</title>
        <authorList>
            <person name="Klenk H.-P."/>
        </authorList>
    </citation>
    <scope>NUCLEOTIDE SEQUENCE [LARGE SCALE GENOMIC DNA]</scope>
    <source>
        <strain evidence="3 6">DSM 45119</strain>
    </source>
</reference>
<keyword evidence="6" id="KW-1185">Reference proteome</keyword>
<dbReference type="EMBL" id="RBXX01000002">
    <property type="protein sequence ID" value="RKT86344.1"/>
    <property type="molecule type" value="Genomic_DNA"/>
</dbReference>
<organism evidence="4 5">
    <name type="scientific">Saccharopolyspora antimicrobica</name>
    <dbReference type="NCBI Taxonomy" id="455193"/>
    <lineage>
        <taxon>Bacteria</taxon>
        <taxon>Bacillati</taxon>
        <taxon>Actinomycetota</taxon>
        <taxon>Actinomycetes</taxon>
        <taxon>Pseudonocardiales</taxon>
        <taxon>Pseudonocardiaceae</taxon>
        <taxon>Saccharopolyspora</taxon>
    </lineage>
</organism>
<dbReference type="Proteomes" id="UP000270697">
    <property type="component" value="Unassembled WGS sequence"/>
</dbReference>
<feature type="transmembrane region" description="Helical" evidence="2">
    <location>
        <begin position="66"/>
        <end position="86"/>
    </location>
</feature>
<evidence type="ECO:0000256" key="1">
    <source>
        <dbReference type="SAM" id="MobiDB-lite"/>
    </source>
</evidence>
<name>A0A1I4VJA5_9PSEU</name>
<feature type="compositionally biased region" description="Polar residues" evidence="1">
    <location>
        <begin position="136"/>
        <end position="153"/>
    </location>
</feature>
<sequence>MQCACTLLVAVGAAYVSYRHGRAFALRFGADETTATLWPLIVDGLLTLATVELWKAGHRHRPAGRWKAWLSFTLGIGLSLCANIASAPELNAFSIAVAACPPLALLLSVELLNQALKRRRAEMTGETVQEPDDESASPQPHSTAPGQISQASVTSAGIGDVPVPCTAVNNIPGHIAVGADAVLEAPHGDDDDPLSEEAYRLDAEHWLLYQRPISADTLRRELSIGSTRARALTRQIRQHHQLGAVPATMG</sequence>
<feature type="region of interest" description="Disordered" evidence="1">
    <location>
        <begin position="122"/>
        <end position="153"/>
    </location>
</feature>
<dbReference type="EMBL" id="FOUP01000002">
    <property type="protein sequence ID" value="SFN01358.1"/>
    <property type="molecule type" value="Genomic_DNA"/>
</dbReference>
<dbReference type="STRING" id="455193.SAMN05421805_102240"/>
<feature type="transmembrane region" description="Helical" evidence="2">
    <location>
        <begin position="92"/>
        <end position="113"/>
    </location>
</feature>
<evidence type="ECO:0000313" key="6">
    <source>
        <dbReference type="Proteomes" id="UP000270697"/>
    </source>
</evidence>
<dbReference type="Pfam" id="PF10935">
    <property type="entry name" value="DUF2637"/>
    <property type="match status" value="1"/>
</dbReference>
<keyword evidence="2" id="KW-1133">Transmembrane helix</keyword>
<gene>
    <name evidence="3" type="ORF">ATL45_4709</name>
    <name evidence="4" type="ORF">SAMN05421805_102240</name>
</gene>
<evidence type="ECO:0000256" key="2">
    <source>
        <dbReference type="SAM" id="Phobius"/>
    </source>
</evidence>
<keyword evidence="2" id="KW-0472">Membrane</keyword>
<accession>A0A1I4VJA5</accession>